<dbReference type="AlphaFoldDB" id="A0A5N7D9X3"/>
<keyword evidence="2" id="KW-1185">Reference proteome</keyword>
<evidence type="ECO:0000313" key="1">
    <source>
        <dbReference type="EMBL" id="KAE8402803.1"/>
    </source>
</evidence>
<gene>
    <name evidence="1" type="ORF">BDV37DRAFT_251652</name>
</gene>
<reference evidence="1 2" key="1">
    <citation type="submission" date="2019-04" db="EMBL/GenBank/DDBJ databases">
        <authorList>
            <consortium name="DOE Joint Genome Institute"/>
            <person name="Mondo S."/>
            <person name="Kjaerbolling I."/>
            <person name="Vesth T."/>
            <person name="Frisvad J.C."/>
            <person name="Nybo J.L."/>
            <person name="Theobald S."/>
            <person name="Kildgaard S."/>
            <person name="Isbrandt T."/>
            <person name="Kuo A."/>
            <person name="Sato A."/>
            <person name="Lyhne E.K."/>
            <person name="Kogle M.E."/>
            <person name="Wiebenga A."/>
            <person name="Kun R.S."/>
            <person name="Lubbers R.J."/>
            <person name="Makela M.R."/>
            <person name="Barry K."/>
            <person name="Chovatia M."/>
            <person name="Clum A."/>
            <person name="Daum C."/>
            <person name="Haridas S."/>
            <person name="He G."/>
            <person name="LaButti K."/>
            <person name="Lipzen A."/>
            <person name="Riley R."/>
            <person name="Salamov A."/>
            <person name="Simmons B.A."/>
            <person name="Magnuson J.K."/>
            <person name="Henrissat B."/>
            <person name="Mortensen U.H."/>
            <person name="Larsen T.O."/>
            <person name="Devries R.P."/>
            <person name="Grigoriev I.V."/>
            <person name="Machida M."/>
            <person name="Baker S.E."/>
            <person name="Andersen M.R."/>
            <person name="Cantor M.N."/>
            <person name="Hua S.X."/>
        </authorList>
    </citation>
    <scope>NUCLEOTIDE SEQUENCE [LARGE SCALE GENOMIC DNA]</scope>
    <source>
        <strain evidence="1 2">CBS 119388</strain>
    </source>
</reference>
<protein>
    <submittedName>
        <fullName evidence="1">Uncharacterized protein</fullName>
    </submittedName>
</protein>
<dbReference type="RefSeq" id="XP_031940122.1">
    <property type="nucleotide sequence ID" value="XM_032082334.1"/>
</dbReference>
<evidence type="ECO:0000313" key="2">
    <source>
        <dbReference type="Proteomes" id="UP000325579"/>
    </source>
</evidence>
<proteinExistence type="predicted"/>
<name>A0A5N7D9X3_9EURO</name>
<dbReference type="EMBL" id="ML736783">
    <property type="protein sequence ID" value="KAE8402803.1"/>
    <property type="molecule type" value="Genomic_DNA"/>
</dbReference>
<dbReference type="GeneID" id="43667025"/>
<dbReference type="Proteomes" id="UP000325579">
    <property type="component" value="Unassembled WGS sequence"/>
</dbReference>
<organism evidence="1 2">
    <name type="scientific">Aspergillus pseudonomiae</name>
    <dbReference type="NCBI Taxonomy" id="1506151"/>
    <lineage>
        <taxon>Eukaryota</taxon>
        <taxon>Fungi</taxon>
        <taxon>Dikarya</taxon>
        <taxon>Ascomycota</taxon>
        <taxon>Pezizomycotina</taxon>
        <taxon>Eurotiomycetes</taxon>
        <taxon>Eurotiomycetidae</taxon>
        <taxon>Eurotiales</taxon>
        <taxon>Aspergillaceae</taxon>
        <taxon>Aspergillus</taxon>
        <taxon>Aspergillus subgen. Circumdati</taxon>
    </lineage>
</organism>
<sequence>MWHCWLGWPTGQLHWYSANLIANVQDHNEGIPTHSYADSQRMRLPPQKRWIYDWKV</sequence>
<accession>A0A5N7D9X3</accession>